<name>A0A4C1TQZ3_EUMVA</name>
<accession>A0A4C1TQZ3</accession>
<evidence type="ECO:0000256" key="1">
    <source>
        <dbReference type="SAM" id="MobiDB-lite"/>
    </source>
</evidence>
<comment type="caution">
    <text evidence="2">The sequence shown here is derived from an EMBL/GenBank/DDBJ whole genome shotgun (WGS) entry which is preliminary data.</text>
</comment>
<feature type="region of interest" description="Disordered" evidence="1">
    <location>
        <begin position="1"/>
        <end position="31"/>
    </location>
</feature>
<evidence type="ECO:0000313" key="2">
    <source>
        <dbReference type="EMBL" id="GBP16411.1"/>
    </source>
</evidence>
<organism evidence="2 3">
    <name type="scientific">Eumeta variegata</name>
    <name type="common">Bagworm moth</name>
    <name type="synonym">Eumeta japonica</name>
    <dbReference type="NCBI Taxonomy" id="151549"/>
    <lineage>
        <taxon>Eukaryota</taxon>
        <taxon>Metazoa</taxon>
        <taxon>Ecdysozoa</taxon>
        <taxon>Arthropoda</taxon>
        <taxon>Hexapoda</taxon>
        <taxon>Insecta</taxon>
        <taxon>Pterygota</taxon>
        <taxon>Neoptera</taxon>
        <taxon>Endopterygota</taxon>
        <taxon>Lepidoptera</taxon>
        <taxon>Glossata</taxon>
        <taxon>Ditrysia</taxon>
        <taxon>Tineoidea</taxon>
        <taxon>Psychidae</taxon>
        <taxon>Oiketicinae</taxon>
        <taxon>Eumeta</taxon>
    </lineage>
</organism>
<keyword evidence="3" id="KW-1185">Reference proteome</keyword>
<sequence length="171" mass="18926">MSQRGSEKSRKSTTQRLAAKVTKGKGGKGPAVHYVSAARPLPVQIIAGPLLMQRPQSSVGRVGCHRSLEGTADATINMAAQRWVLAYGTGRHAKKNERAPLKIWRRPYIHNTLQDRQRGIEKQSDEIGEYCNACRGTIQIIAWSTGSTSGLYERSLKTNRNNIYGDTFSDK</sequence>
<proteinExistence type="predicted"/>
<evidence type="ECO:0000313" key="3">
    <source>
        <dbReference type="Proteomes" id="UP000299102"/>
    </source>
</evidence>
<feature type="compositionally biased region" description="Basic and acidic residues" evidence="1">
    <location>
        <begin position="1"/>
        <end position="10"/>
    </location>
</feature>
<dbReference type="EMBL" id="BGZK01000079">
    <property type="protein sequence ID" value="GBP16411.1"/>
    <property type="molecule type" value="Genomic_DNA"/>
</dbReference>
<protein>
    <submittedName>
        <fullName evidence="2">Uncharacterized protein</fullName>
    </submittedName>
</protein>
<gene>
    <name evidence="2" type="ORF">EVAR_9992_1</name>
</gene>
<dbReference type="Proteomes" id="UP000299102">
    <property type="component" value="Unassembled WGS sequence"/>
</dbReference>
<reference evidence="2 3" key="1">
    <citation type="journal article" date="2019" name="Commun. Biol.">
        <title>The bagworm genome reveals a unique fibroin gene that provides high tensile strength.</title>
        <authorList>
            <person name="Kono N."/>
            <person name="Nakamura H."/>
            <person name="Ohtoshi R."/>
            <person name="Tomita M."/>
            <person name="Numata K."/>
            <person name="Arakawa K."/>
        </authorList>
    </citation>
    <scope>NUCLEOTIDE SEQUENCE [LARGE SCALE GENOMIC DNA]</scope>
</reference>
<dbReference type="AlphaFoldDB" id="A0A4C1TQZ3"/>